<feature type="compositionally biased region" description="Polar residues" evidence="1">
    <location>
        <begin position="89"/>
        <end position="122"/>
    </location>
</feature>
<evidence type="ECO:0000256" key="1">
    <source>
        <dbReference type="SAM" id="MobiDB-lite"/>
    </source>
</evidence>
<keyword evidence="4" id="KW-1185">Reference proteome</keyword>
<gene>
    <name evidence="3" type="ORF">SAMN04488694_1439</name>
    <name evidence="2" type="ORF">SAMN05192552_10615</name>
</gene>
<name>A0A1G6Y8B7_9EURY</name>
<reference evidence="4 5" key="2">
    <citation type="submission" date="2016-10" db="EMBL/GenBank/DDBJ databases">
        <authorList>
            <person name="Varghese N."/>
            <person name="Submissions S."/>
        </authorList>
    </citation>
    <scope>NUCLEOTIDE SEQUENCE [LARGE SCALE GENOMIC DNA]</scope>
    <source>
        <strain evidence="2 5">CDM_1</strain>
        <strain evidence="4">CDM_6</strain>
    </source>
</reference>
<evidence type="ECO:0000313" key="5">
    <source>
        <dbReference type="Proteomes" id="UP000324021"/>
    </source>
</evidence>
<dbReference type="EMBL" id="FMZP01000061">
    <property type="protein sequence ID" value="SDD86669.1"/>
    <property type="molecule type" value="Genomic_DNA"/>
</dbReference>
<dbReference type="AlphaFoldDB" id="A0A1G6Y8B7"/>
<dbReference type="Proteomes" id="UP000324021">
    <property type="component" value="Unassembled WGS sequence"/>
</dbReference>
<organism evidence="2 5">
    <name type="scientific">Natrinema hispanicum</name>
    <dbReference type="NCBI Taxonomy" id="392421"/>
    <lineage>
        <taxon>Archaea</taxon>
        <taxon>Methanobacteriati</taxon>
        <taxon>Methanobacteriota</taxon>
        <taxon>Stenosarchaea group</taxon>
        <taxon>Halobacteria</taxon>
        <taxon>Halobacteriales</taxon>
        <taxon>Natrialbaceae</taxon>
        <taxon>Natrinema</taxon>
    </lineage>
</organism>
<evidence type="ECO:0000313" key="3">
    <source>
        <dbReference type="EMBL" id="SEU09634.1"/>
    </source>
</evidence>
<reference evidence="3" key="1">
    <citation type="submission" date="2016-10" db="EMBL/GenBank/DDBJ databases">
        <authorList>
            <person name="de Groot N.N."/>
        </authorList>
    </citation>
    <scope>NUCLEOTIDE SEQUENCE [LARGE SCALE GENOMIC DNA]</scope>
    <source>
        <strain evidence="3">CDM_6</strain>
    </source>
</reference>
<dbReference type="EMBL" id="FOIC01000043">
    <property type="protein sequence ID" value="SEU09634.1"/>
    <property type="molecule type" value="Genomic_DNA"/>
</dbReference>
<accession>A0A1G6Y8B7</accession>
<evidence type="ECO:0000313" key="4">
    <source>
        <dbReference type="Proteomes" id="UP000199320"/>
    </source>
</evidence>
<evidence type="ECO:0000313" key="2">
    <source>
        <dbReference type="EMBL" id="SDD86669.1"/>
    </source>
</evidence>
<proteinExistence type="predicted"/>
<feature type="region of interest" description="Disordered" evidence="1">
    <location>
        <begin position="77"/>
        <end position="122"/>
    </location>
</feature>
<protein>
    <submittedName>
        <fullName evidence="2">Uncharacterized protein</fullName>
    </submittedName>
</protein>
<dbReference type="Proteomes" id="UP000199320">
    <property type="component" value="Unassembled WGS sequence"/>
</dbReference>
<sequence length="122" mass="13309">MSLIPQSSVSSVEYSSIRIYTVWSSDCLRTLEFTDLSLSLSFEQFGSPPPFTSDVVDNVLVIDRETLATVIDLLEHPLGGARSGPHSCPNRTDQNTLSDREQVPNTSAFGTRRGQSSGDPSM</sequence>